<gene>
    <name evidence="2" type="ORF">SAMN02745196_01239</name>
</gene>
<feature type="transmembrane region" description="Helical" evidence="1">
    <location>
        <begin position="7"/>
        <end position="34"/>
    </location>
</feature>
<keyword evidence="3" id="KW-1185">Reference proteome</keyword>
<organism evidence="2 3">
    <name type="scientific">Clostridium collagenovorans DSM 3089</name>
    <dbReference type="NCBI Taxonomy" id="1121306"/>
    <lineage>
        <taxon>Bacteria</taxon>
        <taxon>Bacillati</taxon>
        <taxon>Bacillota</taxon>
        <taxon>Clostridia</taxon>
        <taxon>Eubacteriales</taxon>
        <taxon>Clostridiaceae</taxon>
        <taxon>Clostridium</taxon>
    </lineage>
</organism>
<protein>
    <submittedName>
        <fullName evidence="2">Uncharacterized protein</fullName>
    </submittedName>
</protein>
<feature type="transmembrane region" description="Helical" evidence="1">
    <location>
        <begin position="136"/>
        <end position="156"/>
    </location>
</feature>
<evidence type="ECO:0000313" key="3">
    <source>
        <dbReference type="Proteomes" id="UP000184526"/>
    </source>
</evidence>
<evidence type="ECO:0000313" key="2">
    <source>
        <dbReference type="EMBL" id="SHH73217.1"/>
    </source>
</evidence>
<feature type="transmembrane region" description="Helical" evidence="1">
    <location>
        <begin position="95"/>
        <end position="116"/>
    </location>
</feature>
<dbReference type="STRING" id="1121306.SAMN02745196_01239"/>
<keyword evidence="1" id="KW-0472">Membrane</keyword>
<evidence type="ECO:0000256" key="1">
    <source>
        <dbReference type="SAM" id="Phobius"/>
    </source>
</evidence>
<dbReference type="AlphaFoldDB" id="A0A1M5VDA9"/>
<keyword evidence="1" id="KW-0812">Transmembrane</keyword>
<dbReference type="Proteomes" id="UP000184526">
    <property type="component" value="Unassembled WGS sequence"/>
</dbReference>
<feature type="transmembrane region" description="Helical" evidence="1">
    <location>
        <begin position="168"/>
        <end position="186"/>
    </location>
</feature>
<name>A0A1M5VDA9_9CLOT</name>
<accession>A0A1M5VDA9</accession>
<keyword evidence="1" id="KW-1133">Transmembrane helix</keyword>
<dbReference type="EMBL" id="FQXP01000004">
    <property type="protein sequence ID" value="SHH73217.1"/>
    <property type="molecule type" value="Genomic_DNA"/>
</dbReference>
<sequence length="195" mass="22189">MVIAYQIGIFLIIVISSFFGFRALLISVICIVGFSLTNIFTLTLLMVQMTTIAVSTAIGMVIATIRLFMDMPRLFGKFRYWLSEKIYSLRNSSKSFLLSFIFVNFLRYLLTWAFFIVCEFLVPGGNMSSAGEIMEMVMGVLFIGYFYSIIFIGRKINYESDSLIEKGSLTSFLVACGSMYLAFSHIQRFSYVLFA</sequence>
<proteinExistence type="predicted"/>
<reference evidence="2 3" key="1">
    <citation type="submission" date="2016-11" db="EMBL/GenBank/DDBJ databases">
        <authorList>
            <person name="Jaros S."/>
            <person name="Januszkiewicz K."/>
            <person name="Wedrychowicz H."/>
        </authorList>
    </citation>
    <scope>NUCLEOTIDE SEQUENCE [LARGE SCALE GENOMIC DNA]</scope>
    <source>
        <strain evidence="2 3">DSM 3089</strain>
    </source>
</reference>
<dbReference type="RefSeq" id="WP_072831113.1">
    <property type="nucleotide sequence ID" value="NZ_FQXP01000004.1"/>
</dbReference>
<feature type="transmembrane region" description="Helical" evidence="1">
    <location>
        <begin position="46"/>
        <end position="69"/>
    </location>
</feature>